<dbReference type="AlphaFoldDB" id="F4QA49"/>
<dbReference type="SUPFAM" id="SSF49265">
    <property type="entry name" value="Fibronectin type III"/>
    <property type="match status" value="1"/>
</dbReference>
<keyword evidence="1" id="KW-0472">Membrane</keyword>
<dbReference type="InterPro" id="IPR054484">
    <property type="entry name" value="ComC_SSD"/>
</dbReference>
<evidence type="ECO:0000313" key="3">
    <source>
        <dbReference type="EMBL" id="EGG15568.1"/>
    </source>
</evidence>
<feature type="domain" description="ComC supersandwich" evidence="2">
    <location>
        <begin position="853"/>
        <end position="1083"/>
    </location>
</feature>
<keyword evidence="1" id="KW-0812">Transmembrane</keyword>
<dbReference type="Pfam" id="PF22933">
    <property type="entry name" value="ComC_SSD"/>
    <property type="match status" value="1"/>
</dbReference>
<sequence>MVTNKKYYTTVVINLTKVMTNNLILIFLVVILCISSNNNNVVKSQTFTETISEVTQLSVNMMVYGMSDCSNGGTPSFRPDKIVSFVPGQCYVYATKSVKIMYDQSVPTDIHYLIYNSVDCTLPSLVLDTLIALGPTCQPLPAMVTDRYLVFKAGPPQSPPTESAVNYLYYEKTPLAVTCGQNRYYRSRTILALDVCTYNDYSGNILMGEGGDSQSIDILNDTPNCIGLPTKFYSECSTNAYNIHSAFKTSSVVRIDGFVNVLSYNAISVLNVDFGYNQKTNIFASVQLDTGASQSVYNPGYSYQISQNMTFTNIPTGFSGRLNFYQDGYDYLLNSIVAPISTTTFNLPEYPQMTFISPTNVYINTMNITYGSTGGFSGANVYKVIAYYASTFTEYTNCASTTSCYLNGLPNSTIVNVTVTVTNNGLSDMLSRTVPLAQPFSNFNFTIEPAFNSINLKFTWNGGFGLTNINVTRIDQNNMNTVTQITNDQYISFQQVSSVPTNYTFIVTAFNDGNQYQLIQNHTWFGDIIIGNITIGEIGTTTAKFYCDALNIKSSQFQVIIRNPNSSIYSVGSGTTGPIFMSSLVPGTTNSFTVSILEESSRRLSNTLSFTVTTYPTIYHITVLQTQKVNSVDNTTYLQIIPSVLGGSPNFPITYEPVSPTFPYGIIWAGNMFIAPNLTTPSGTFFLNIKATQQTDEYTASFGFDIYNFPVFDFVNITSGHENVSLSWGSHGGIPDSVRYKVSMYLQNNNPSVKPTTICQDSLDTCTITKLTSNTLYSFDITLSSFQFDSIVETRSIQTLTYPNNVTCQDPNSTIDCSGYGQCINGTCLCDKNRIGIYCETQTTDQGGNSGNVNPNPNTPEIVISNKNIFYDFVISEIREVDLDDQIIKTLDLTTLNWTQSNTTTTNNQSFIQNNWIYSTVNNNTNFQSINITFLQYKQGQENNNNNNSKIPITFANQLFYLDVGSIKYTIDIGGWNFNNRLNTLQLITNITQPQVDGGCGSTDVDFNNNIVTNATEFTSVFVGQDQVVVGKLINRALLDDIPRKISYKVQQYQNDQQKQLLSIITLIPNFNSLATLDPQFDLLINTDGGTDSCTNESNTWKIIVGAVVGGIGALALGAGAVIFYQKAKTKKIYDKKLKKLSTMAL</sequence>
<dbReference type="SFLD" id="SFLDG01169">
    <property type="entry name" value="NADPH_oxidase_subgroup_(NOX)"/>
    <property type="match status" value="1"/>
</dbReference>
<dbReference type="KEGG" id="dfa:DFA_10410"/>
<keyword evidence="4" id="KW-1185">Reference proteome</keyword>
<organism evidence="3 4">
    <name type="scientific">Cavenderia fasciculata</name>
    <name type="common">Slime mold</name>
    <name type="synonym">Dictyostelium fasciculatum</name>
    <dbReference type="NCBI Taxonomy" id="261658"/>
    <lineage>
        <taxon>Eukaryota</taxon>
        <taxon>Amoebozoa</taxon>
        <taxon>Evosea</taxon>
        <taxon>Eumycetozoa</taxon>
        <taxon>Dictyostelia</taxon>
        <taxon>Acytosteliales</taxon>
        <taxon>Cavenderiaceae</taxon>
        <taxon>Cavenderia</taxon>
    </lineage>
</organism>
<evidence type="ECO:0000256" key="1">
    <source>
        <dbReference type="SAM" id="Phobius"/>
    </source>
</evidence>
<dbReference type="EMBL" id="GL883026">
    <property type="protein sequence ID" value="EGG15568.1"/>
    <property type="molecule type" value="Genomic_DNA"/>
</dbReference>
<feature type="transmembrane region" description="Helical" evidence="1">
    <location>
        <begin position="1103"/>
        <end position="1125"/>
    </location>
</feature>
<evidence type="ECO:0000259" key="2">
    <source>
        <dbReference type="Pfam" id="PF22933"/>
    </source>
</evidence>
<reference evidence="4" key="1">
    <citation type="journal article" date="2011" name="Genome Res.">
        <title>Phylogeny-wide analysis of social amoeba genomes highlights ancient origins for complex intercellular communication.</title>
        <authorList>
            <person name="Heidel A.J."/>
            <person name="Lawal H.M."/>
            <person name="Felder M."/>
            <person name="Schilde C."/>
            <person name="Helps N.R."/>
            <person name="Tunggal B."/>
            <person name="Rivero F."/>
            <person name="John U."/>
            <person name="Schleicher M."/>
            <person name="Eichinger L."/>
            <person name="Platzer M."/>
            <person name="Noegel A.A."/>
            <person name="Schaap P."/>
            <person name="Gloeckner G."/>
        </authorList>
    </citation>
    <scope>NUCLEOTIDE SEQUENCE [LARGE SCALE GENOMIC DNA]</scope>
    <source>
        <strain evidence="4">SH3</strain>
    </source>
</reference>
<dbReference type="GeneID" id="14867647"/>
<dbReference type="InterPro" id="IPR036116">
    <property type="entry name" value="FN3_sf"/>
</dbReference>
<gene>
    <name evidence="3" type="ORF">DFA_10410</name>
</gene>
<name>F4QA49_CACFS</name>
<dbReference type="Proteomes" id="UP000007797">
    <property type="component" value="Unassembled WGS sequence"/>
</dbReference>
<dbReference type="PANTHER" id="PTHR31378">
    <property type="entry name" value="EGF-LIKE DOMAIN-CONTAINING PROTEIN-RELATED-RELATED"/>
    <property type="match status" value="1"/>
</dbReference>
<accession>F4QA49</accession>
<evidence type="ECO:0000313" key="4">
    <source>
        <dbReference type="Proteomes" id="UP000007797"/>
    </source>
</evidence>
<dbReference type="Gene3D" id="2.10.25.10">
    <property type="entry name" value="Laminin"/>
    <property type="match status" value="1"/>
</dbReference>
<proteinExistence type="predicted"/>
<dbReference type="OrthoDB" id="410592at2759"/>
<keyword evidence="1" id="KW-1133">Transmembrane helix</keyword>
<dbReference type="RefSeq" id="XP_004354310.1">
    <property type="nucleotide sequence ID" value="XM_004354258.1"/>
</dbReference>
<dbReference type="PANTHER" id="PTHR31378:SF11">
    <property type="entry name" value="CARBOHYDRATE BINDING DOMAIN-CONTAINING PROTEIN-RELATED"/>
    <property type="match status" value="1"/>
</dbReference>
<protein>
    <recommendedName>
        <fullName evidence="2">ComC supersandwich domain-containing protein</fullName>
    </recommendedName>
</protein>